<evidence type="ECO:0000256" key="1">
    <source>
        <dbReference type="ARBA" id="ARBA00022679"/>
    </source>
</evidence>
<dbReference type="SFLD" id="SFLDG01212">
    <property type="entry name" value="Phytoene_synthase_like"/>
    <property type="match status" value="1"/>
</dbReference>
<dbReference type="InterPro" id="IPR008949">
    <property type="entry name" value="Isoprenoid_synthase_dom_sf"/>
</dbReference>
<dbReference type="GO" id="GO:0051996">
    <property type="term" value="F:squalene synthase [NAD(P)H] activity"/>
    <property type="evidence" value="ECO:0007669"/>
    <property type="project" value="InterPro"/>
</dbReference>
<dbReference type="STRING" id="56193.YP76_01025"/>
<organism evidence="2 3">
    <name type="scientific">Sphingobium chungbukense</name>
    <dbReference type="NCBI Taxonomy" id="56193"/>
    <lineage>
        <taxon>Bacteria</taxon>
        <taxon>Pseudomonadati</taxon>
        <taxon>Pseudomonadota</taxon>
        <taxon>Alphaproteobacteria</taxon>
        <taxon>Sphingomonadales</taxon>
        <taxon>Sphingomonadaceae</taxon>
        <taxon>Sphingobium</taxon>
    </lineage>
</organism>
<dbReference type="InterPro" id="IPR019845">
    <property type="entry name" value="Squalene/phytoene_synthase_CS"/>
</dbReference>
<dbReference type="GO" id="GO:0004311">
    <property type="term" value="F:geranylgeranyl diphosphate synthase activity"/>
    <property type="evidence" value="ECO:0007669"/>
    <property type="project" value="InterPro"/>
</dbReference>
<keyword evidence="3" id="KW-1185">Reference proteome</keyword>
<dbReference type="AlphaFoldDB" id="A0A0M3AT01"/>
<sequence>MDFTHPAPSPSANGKGAADRSTLIAQARDSIVRGSKSFALASRLFDRATRERAWLLYAWCRKCDDIADGQDHGGTMHGVADGQARLSTIRVLTSAALRGEPTGDPAFDGFGLVMRECAIPERYAHDLIEGFALDAREWRPRSEADMLRYCYHVAGTVGCMMAILMGVDSGDEATLDRACDLGLAFQLANIARDISEDEAADRCYLPEEWLVEMDIPPGEHMKPWVRPRLAILARRLADMAAAYEESARHGTGALPPRSAWAVLAAAGIYGDIARKVARKGEHAWDHRVTTEKSEKLGWVLRAGLQVAGRGRRWPAETLRLDTLWSRSRT</sequence>
<name>A0A0M3AT01_9SPHN</name>
<gene>
    <name evidence="2" type="ORF">YP76_01025</name>
</gene>
<dbReference type="Gene3D" id="1.10.600.10">
    <property type="entry name" value="Farnesyl Diphosphate Synthase"/>
    <property type="match status" value="1"/>
</dbReference>
<dbReference type="EMBL" id="LBIC01000001">
    <property type="protein sequence ID" value="KKW93317.1"/>
    <property type="molecule type" value="Genomic_DNA"/>
</dbReference>
<dbReference type="CDD" id="cd00683">
    <property type="entry name" value="Trans_IPPS_HH"/>
    <property type="match status" value="1"/>
</dbReference>
<accession>A0A0M3AT01</accession>
<dbReference type="SFLD" id="SFLDG01018">
    <property type="entry name" value="Squalene/Phytoene_Synthase_Lik"/>
    <property type="match status" value="1"/>
</dbReference>
<evidence type="ECO:0000313" key="3">
    <source>
        <dbReference type="Proteomes" id="UP000033874"/>
    </source>
</evidence>
<reference evidence="2 3" key="1">
    <citation type="submission" date="2015-04" db="EMBL/GenBank/DDBJ databases">
        <title>Genome sequence of aromatic hydrocarbons-degrading Sphingobium chungbukense DJ77.</title>
        <authorList>
            <person name="Kim Y.-C."/>
            <person name="Chae J.-C."/>
        </authorList>
    </citation>
    <scope>NUCLEOTIDE SEQUENCE [LARGE SCALE GENOMIC DNA]</scope>
    <source>
        <strain evidence="2 3">DJ77</strain>
    </source>
</reference>
<dbReference type="InterPro" id="IPR002060">
    <property type="entry name" value="Squ/phyt_synthse"/>
</dbReference>
<dbReference type="SUPFAM" id="SSF48576">
    <property type="entry name" value="Terpenoid synthases"/>
    <property type="match status" value="1"/>
</dbReference>
<dbReference type="GO" id="GO:0016117">
    <property type="term" value="P:carotenoid biosynthetic process"/>
    <property type="evidence" value="ECO:0007669"/>
    <property type="project" value="UniProtKB-ARBA"/>
</dbReference>
<protein>
    <submittedName>
        <fullName evidence="2">Phytoene synthase</fullName>
    </submittedName>
</protein>
<keyword evidence="1" id="KW-0808">Transferase</keyword>
<dbReference type="SFLD" id="SFLDS00005">
    <property type="entry name" value="Isoprenoid_Synthase_Type_I"/>
    <property type="match status" value="1"/>
</dbReference>
<dbReference type="PROSITE" id="PS01045">
    <property type="entry name" value="SQUALEN_PHYTOEN_SYN_2"/>
    <property type="match status" value="1"/>
</dbReference>
<dbReference type="InterPro" id="IPR033904">
    <property type="entry name" value="Trans_IPPS_HH"/>
</dbReference>
<comment type="caution">
    <text evidence="2">The sequence shown here is derived from an EMBL/GenBank/DDBJ whole genome shotgun (WGS) entry which is preliminary data.</text>
</comment>
<dbReference type="RefSeq" id="WP_046761763.1">
    <property type="nucleotide sequence ID" value="NZ_LBIC01000001.1"/>
</dbReference>
<evidence type="ECO:0000313" key="2">
    <source>
        <dbReference type="EMBL" id="KKW93317.1"/>
    </source>
</evidence>
<dbReference type="PANTHER" id="PTHR31480">
    <property type="entry name" value="BIFUNCTIONAL LYCOPENE CYCLASE/PHYTOENE SYNTHASE"/>
    <property type="match status" value="1"/>
</dbReference>
<dbReference type="PROSITE" id="PS01044">
    <property type="entry name" value="SQUALEN_PHYTOEN_SYN_1"/>
    <property type="match status" value="1"/>
</dbReference>
<dbReference type="InterPro" id="IPR044843">
    <property type="entry name" value="Trans_IPPS_bact-type"/>
</dbReference>
<dbReference type="Pfam" id="PF00494">
    <property type="entry name" value="SQS_PSY"/>
    <property type="match status" value="1"/>
</dbReference>
<proteinExistence type="predicted"/>
<dbReference type="PATRIC" id="fig|56193.3.peg.208"/>
<dbReference type="Proteomes" id="UP000033874">
    <property type="component" value="Unassembled WGS sequence"/>
</dbReference>